<name>A0ABV4P588_9GAMM</name>
<reference evidence="1 2" key="1">
    <citation type="submission" date="2024-08" db="EMBL/GenBank/DDBJ databases">
        <authorList>
            <person name="Ishaq N."/>
        </authorList>
    </citation>
    <scope>NUCLEOTIDE SEQUENCE [LARGE SCALE GENOMIC DNA]</scope>
    <source>
        <strain evidence="1 2">DSM 18651</strain>
    </source>
</reference>
<protein>
    <recommendedName>
        <fullName evidence="3">Helix-turn-helix domain-containing protein</fullName>
    </recommendedName>
</protein>
<gene>
    <name evidence="1" type="ORF">ACCI49_21865</name>
</gene>
<accession>A0ABV4P588</accession>
<dbReference type="Proteomes" id="UP001569428">
    <property type="component" value="Unassembled WGS sequence"/>
</dbReference>
<organism evidence="1 2">
    <name type="scientific">Microbulbifer epialgicus</name>
    <dbReference type="NCBI Taxonomy" id="393907"/>
    <lineage>
        <taxon>Bacteria</taxon>
        <taxon>Pseudomonadati</taxon>
        <taxon>Pseudomonadota</taxon>
        <taxon>Gammaproteobacteria</taxon>
        <taxon>Cellvibrionales</taxon>
        <taxon>Microbulbiferaceae</taxon>
        <taxon>Microbulbifer</taxon>
    </lineage>
</organism>
<keyword evidence="2" id="KW-1185">Reference proteome</keyword>
<comment type="caution">
    <text evidence="1">The sequence shown here is derived from an EMBL/GenBank/DDBJ whole genome shotgun (WGS) entry which is preliminary data.</text>
</comment>
<dbReference type="RefSeq" id="WP_371841357.1">
    <property type="nucleotide sequence ID" value="NZ_JBGMEK010000105.1"/>
</dbReference>
<proteinExistence type="predicted"/>
<sequence length="110" mass="11859">MKRPKLWAKLPADWRDLTPGRRLVASRQASSTRQGDIADASGLSVDRVCALESDWGKLAPSEILPLMRSYNLSLGAVAARRPGAGSTAGADPRGNLAAVRFGQWNAWSTR</sequence>
<evidence type="ECO:0008006" key="3">
    <source>
        <dbReference type="Google" id="ProtNLM"/>
    </source>
</evidence>
<dbReference type="EMBL" id="JBGMEK010000105">
    <property type="protein sequence ID" value="MFA0813541.1"/>
    <property type="molecule type" value="Genomic_DNA"/>
</dbReference>
<evidence type="ECO:0000313" key="2">
    <source>
        <dbReference type="Proteomes" id="UP001569428"/>
    </source>
</evidence>
<evidence type="ECO:0000313" key="1">
    <source>
        <dbReference type="EMBL" id="MFA0813541.1"/>
    </source>
</evidence>